<sequence>MSAGLLVLVKTFGDAGTCFDLPEEGLFALEENREKTNGQKEGGGGEGERLHEAKHIAGSSERTDRKWRVERDG</sequence>
<evidence type="ECO:0000313" key="2">
    <source>
        <dbReference type="EMBL" id="KAK1122161.1"/>
    </source>
</evidence>
<dbReference type="AlphaFoldDB" id="A0AA40FMZ8"/>
<gene>
    <name evidence="2" type="ORF">K0M31_009387</name>
</gene>
<comment type="caution">
    <text evidence="2">The sequence shown here is derived from an EMBL/GenBank/DDBJ whole genome shotgun (WGS) entry which is preliminary data.</text>
</comment>
<organism evidence="2 3">
    <name type="scientific">Melipona bicolor</name>
    <dbReference type="NCBI Taxonomy" id="60889"/>
    <lineage>
        <taxon>Eukaryota</taxon>
        <taxon>Metazoa</taxon>
        <taxon>Ecdysozoa</taxon>
        <taxon>Arthropoda</taxon>
        <taxon>Hexapoda</taxon>
        <taxon>Insecta</taxon>
        <taxon>Pterygota</taxon>
        <taxon>Neoptera</taxon>
        <taxon>Endopterygota</taxon>
        <taxon>Hymenoptera</taxon>
        <taxon>Apocrita</taxon>
        <taxon>Aculeata</taxon>
        <taxon>Apoidea</taxon>
        <taxon>Anthophila</taxon>
        <taxon>Apidae</taxon>
        <taxon>Melipona</taxon>
    </lineage>
</organism>
<feature type="compositionally biased region" description="Basic and acidic residues" evidence="1">
    <location>
        <begin position="46"/>
        <end position="73"/>
    </location>
</feature>
<dbReference type="EMBL" id="JAHYIQ010000023">
    <property type="protein sequence ID" value="KAK1122161.1"/>
    <property type="molecule type" value="Genomic_DNA"/>
</dbReference>
<name>A0AA40FMZ8_9HYME</name>
<evidence type="ECO:0000313" key="3">
    <source>
        <dbReference type="Proteomes" id="UP001177670"/>
    </source>
</evidence>
<protein>
    <submittedName>
        <fullName evidence="2">Uncharacterized protein</fullName>
    </submittedName>
</protein>
<accession>A0AA40FMZ8</accession>
<reference evidence="2" key="1">
    <citation type="submission" date="2021-10" db="EMBL/GenBank/DDBJ databases">
        <title>Melipona bicolor Genome sequencing and assembly.</title>
        <authorList>
            <person name="Araujo N.S."/>
            <person name="Arias M.C."/>
        </authorList>
    </citation>
    <scope>NUCLEOTIDE SEQUENCE</scope>
    <source>
        <strain evidence="2">USP_2M_L1-L4_2017</strain>
        <tissue evidence="2">Whole body</tissue>
    </source>
</reference>
<keyword evidence="3" id="KW-1185">Reference proteome</keyword>
<dbReference type="Proteomes" id="UP001177670">
    <property type="component" value="Unassembled WGS sequence"/>
</dbReference>
<proteinExistence type="predicted"/>
<evidence type="ECO:0000256" key="1">
    <source>
        <dbReference type="SAM" id="MobiDB-lite"/>
    </source>
</evidence>
<feature type="region of interest" description="Disordered" evidence="1">
    <location>
        <begin position="31"/>
        <end position="73"/>
    </location>
</feature>